<dbReference type="Proteomes" id="UP000294933">
    <property type="component" value="Unassembled WGS sequence"/>
</dbReference>
<sequence length="268" mass="30181">MAVAKPTQNITQIEDGVKALRRVHKTGGSTSHELTTNVAQQNDVVDEQCPLGPVGARILQVRIRMFKLVARIRRCQCRFPSCIPLQQNWSPGLAEENGVREFIRNVGLGLLTRARLLPTTTDHRTTVLSRFGNYADSTELPPASMFLASYQPHARLTSWWLSLTRFVESCGHPQEKYFKFLELFTGWTERNGSARSIIQSLFFSMFCPVSDIHSFRGQGNVDLGITGRDVIQNANMTERAAAALRLGFGGVRRDSKYRRRRIQDGGEL</sequence>
<keyword evidence="2" id="KW-1185">Reference proteome</keyword>
<reference evidence="1 2" key="1">
    <citation type="submission" date="2018-06" db="EMBL/GenBank/DDBJ databases">
        <title>A transcriptomic atlas of mushroom development highlights an independent origin of complex multicellularity.</title>
        <authorList>
            <consortium name="DOE Joint Genome Institute"/>
            <person name="Krizsan K."/>
            <person name="Almasi E."/>
            <person name="Merenyi Z."/>
            <person name="Sahu N."/>
            <person name="Viragh M."/>
            <person name="Koszo T."/>
            <person name="Mondo S."/>
            <person name="Kiss B."/>
            <person name="Balint B."/>
            <person name="Kues U."/>
            <person name="Barry K."/>
            <person name="Hegedus J.C."/>
            <person name="Henrissat B."/>
            <person name="Johnson J."/>
            <person name="Lipzen A."/>
            <person name="Ohm R."/>
            <person name="Nagy I."/>
            <person name="Pangilinan J."/>
            <person name="Yan J."/>
            <person name="Xiong Y."/>
            <person name="Grigoriev I.V."/>
            <person name="Hibbett D.S."/>
            <person name="Nagy L.G."/>
        </authorList>
    </citation>
    <scope>NUCLEOTIDE SEQUENCE [LARGE SCALE GENOMIC DNA]</scope>
    <source>
        <strain evidence="1 2">SZMC22713</strain>
    </source>
</reference>
<evidence type="ECO:0000313" key="1">
    <source>
        <dbReference type="EMBL" id="TDL18353.1"/>
    </source>
</evidence>
<protein>
    <submittedName>
        <fullName evidence="1">Uncharacterized protein</fullName>
    </submittedName>
</protein>
<accession>A0A4Y7PSF9</accession>
<name>A0A4Y7PSF9_9AGAM</name>
<organism evidence="1 2">
    <name type="scientific">Rickenella mellea</name>
    <dbReference type="NCBI Taxonomy" id="50990"/>
    <lineage>
        <taxon>Eukaryota</taxon>
        <taxon>Fungi</taxon>
        <taxon>Dikarya</taxon>
        <taxon>Basidiomycota</taxon>
        <taxon>Agaricomycotina</taxon>
        <taxon>Agaricomycetes</taxon>
        <taxon>Hymenochaetales</taxon>
        <taxon>Rickenellaceae</taxon>
        <taxon>Rickenella</taxon>
    </lineage>
</organism>
<dbReference type="EMBL" id="ML170209">
    <property type="protein sequence ID" value="TDL18353.1"/>
    <property type="molecule type" value="Genomic_DNA"/>
</dbReference>
<dbReference type="AlphaFoldDB" id="A0A4Y7PSF9"/>
<dbReference type="VEuPathDB" id="FungiDB:BD410DRAFT_830991"/>
<feature type="non-terminal residue" evidence="1">
    <location>
        <position position="268"/>
    </location>
</feature>
<gene>
    <name evidence="1" type="ORF">BD410DRAFT_830991</name>
</gene>
<proteinExistence type="predicted"/>
<dbReference type="Gene3D" id="3.40.190.10">
    <property type="entry name" value="Periplasmic binding protein-like II"/>
    <property type="match status" value="1"/>
</dbReference>
<evidence type="ECO:0000313" key="2">
    <source>
        <dbReference type="Proteomes" id="UP000294933"/>
    </source>
</evidence>